<reference evidence="2" key="1">
    <citation type="submission" date="2015-07" db="EMBL/GenBank/DDBJ databases">
        <title>MeaNS - Measles Nucleotide Surveillance Program.</title>
        <authorList>
            <person name="Tran T."/>
            <person name="Druce J."/>
        </authorList>
    </citation>
    <scope>NUCLEOTIDE SEQUENCE</scope>
    <source>
        <strain evidence="2">UCB-OBI-ISO-001</strain>
        <tissue evidence="2">Gonad</tissue>
    </source>
</reference>
<name>A0A0L8HM43_OCTBM</name>
<evidence type="ECO:0000313" key="2">
    <source>
        <dbReference type="EMBL" id="KOF90204.1"/>
    </source>
</evidence>
<feature type="signal peptide" evidence="1">
    <location>
        <begin position="1"/>
        <end position="17"/>
    </location>
</feature>
<gene>
    <name evidence="2" type="ORF">OCBIM_22011576mg</name>
</gene>
<keyword evidence="1" id="KW-0732">Signal</keyword>
<dbReference type="KEGG" id="obi:106869870"/>
<dbReference type="EMBL" id="KQ417806">
    <property type="protein sequence ID" value="KOF90204.1"/>
    <property type="molecule type" value="Genomic_DNA"/>
</dbReference>
<organism evidence="2">
    <name type="scientific">Octopus bimaculoides</name>
    <name type="common">California two-spotted octopus</name>
    <dbReference type="NCBI Taxonomy" id="37653"/>
    <lineage>
        <taxon>Eukaryota</taxon>
        <taxon>Metazoa</taxon>
        <taxon>Spiralia</taxon>
        <taxon>Lophotrochozoa</taxon>
        <taxon>Mollusca</taxon>
        <taxon>Cephalopoda</taxon>
        <taxon>Coleoidea</taxon>
        <taxon>Octopodiformes</taxon>
        <taxon>Octopoda</taxon>
        <taxon>Incirrata</taxon>
        <taxon>Octopodidae</taxon>
        <taxon>Octopus</taxon>
    </lineage>
</organism>
<protein>
    <submittedName>
        <fullName evidence="2">Uncharacterized protein</fullName>
    </submittedName>
</protein>
<dbReference type="AlphaFoldDB" id="A0A0L8HM43"/>
<proteinExistence type="predicted"/>
<evidence type="ECO:0000256" key="1">
    <source>
        <dbReference type="SAM" id="SignalP"/>
    </source>
</evidence>
<sequence>MRYFLLLSSFCIVYIQAFSQVTKQCTVNVPFGSSNNFRMKGCLMNGVCWKYGSKVNSNRPCSYYMCERRGRRSFVRYIATGCFMNGICYTAGRTIDDKNDCVKHTCTNLGDRRYEWETTHAGCKYKHGCYPVGSKRLTKKTCLVLRCKINKSVAFPSWDIEEYGCLEEGVCRRIGWKEVREKECIEAACVKNALGYTEFQKNVIGCKSNTGCQRIGTIWREDECWRFRCDGLINGSQTITLLDGCVYNNKCYPFGVTHLYGCFYLRCKKIGDSSTHHVVKQC</sequence>
<feature type="chain" id="PRO_5005583776" evidence="1">
    <location>
        <begin position="18"/>
        <end position="282"/>
    </location>
</feature>
<accession>A0A0L8HM43</accession>